<dbReference type="Proteomes" id="UP000268093">
    <property type="component" value="Unassembled WGS sequence"/>
</dbReference>
<dbReference type="SMART" id="SM00248">
    <property type="entry name" value="ANK"/>
    <property type="match status" value="3"/>
</dbReference>
<dbReference type="PROSITE" id="PS50088">
    <property type="entry name" value="ANK_REPEAT"/>
    <property type="match status" value="1"/>
</dbReference>
<dbReference type="AlphaFoldDB" id="A0A433DG93"/>
<dbReference type="Gene3D" id="1.25.40.20">
    <property type="entry name" value="Ankyrin repeat-containing domain"/>
    <property type="match status" value="1"/>
</dbReference>
<sequence>MKLPHKIVIWSGWPSGGLYETTSRNSRFLYFAYVASNIGKVKRLASPRNVNSKFDVGFSLLHFAARHGSVEIIELFCGLGVLVDAQNDCGEMPLYYANRSDVVKCLIKFGADVNVQDIENRTPLHNMLTNSEVVDALLNVPNINMNL</sequence>
<evidence type="ECO:0000256" key="1">
    <source>
        <dbReference type="ARBA" id="ARBA00022737"/>
    </source>
</evidence>
<dbReference type="EMBL" id="RBNI01001893">
    <property type="protein sequence ID" value="RUP49870.1"/>
    <property type="molecule type" value="Genomic_DNA"/>
</dbReference>
<keyword evidence="2 3" id="KW-0040">ANK repeat</keyword>
<dbReference type="SUPFAM" id="SSF48403">
    <property type="entry name" value="Ankyrin repeat"/>
    <property type="match status" value="1"/>
</dbReference>
<dbReference type="PRINTS" id="PR01415">
    <property type="entry name" value="ANKYRIN"/>
</dbReference>
<dbReference type="PANTHER" id="PTHR24126:SF14">
    <property type="entry name" value="ANK_REP_REGION DOMAIN-CONTAINING PROTEIN"/>
    <property type="match status" value="1"/>
</dbReference>
<keyword evidence="5" id="KW-1185">Reference proteome</keyword>
<dbReference type="InterPro" id="IPR036770">
    <property type="entry name" value="Ankyrin_rpt-contain_sf"/>
</dbReference>
<dbReference type="InterPro" id="IPR002110">
    <property type="entry name" value="Ankyrin_rpt"/>
</dbReference>
<dbReference type="PANTHER" id="PTHR24126">
    <property type="entry name" value="ANKYRIN REPEAT, PH AND SEC7 DOMAIN CONTAINING PROTEIN SECG-RELATED"/>
    <property type="match status" value="1"/>
</dbReference>
<feature type="repeat" description="ANK" evidence="3">
    <location>
        <begin position="56"/>
        <end position="88"/>
    </location>
</feature>
<comment type="caution">
    <text evidence="4">The sequence shown here is derived from an EMBL/GenBank/DDBJ whole genome shotgun (WGS) entry which is preliminary data.</text>
</comment>
<gene>
    <name evidence="4" type="ORF">BC936DRAFT_141162</name>
</gene>
<name>A0A433DG93_9FUNG</name>
<evidence type="ECO:0000256" key="3">
    <source>
        <dbReference type="PROSITE-ProRule" id="PRU00023"/>
    </source>
</evidence>
<reference evidence="4 5" key="1">
    <citation type="journal article" date="2018" name="New Phytol.">
        <title>Phylogenomics of Endogonaceae and evolution of mycorrhizas within Mucoromycota.</title>
        <authorList>
            <person name="Chang Y."/>
            <person name="Desiro A."/>
            <person name="Na H."/>
            <person name="Sandor L."/>
            <person name="Lipzen A."/>
            <person name="Clum A."/>
            <person name="Barry K."/>
            <person name="Grigoriev I.V."/>
            <person name="Martin F.M."/>
            <person name="Stajich J.E."/>
            <person name="Smith M.E."/>
            <person name="Bonito G."/>
            <person name="Spatafora J.W."/>
        </authorList>
    </citation>
    <scope>NUCLEOTIDE SEQUENCE [LARGE SCALE GENOMIC DNA]</scope>
    <source>
        <strain evidence="4 5">GMNB39</strain>
    </source>
</reference>
<protein>
    <submittedName>
        <fullName evidence="4">Ankyrin repeat-containing domain protein</fullName>
    </submittedName>
</protein>
<organism evidence="4 5">
    <name type="scientific">Jimgerdemannia flammicorona</name>
    <dbReference type="NCBI Taxonomy" id="994334"/>
    <lineage>
        <taxon>Eukaryota</taxon>
        <taxon>Fungi</taxon>
        <taxon>Fungi incertae sedis</taxon>
        <taxon>Mucoromycota</taxon>
        <taxon>Mucoromycotina</taxon>
        <taxon>Endogonomycetes</taxon>
        <taxon>Endogonales</taxon>
        <taxon>Endogonaceae</taxon>
        <taxon>Jimgerdemannia</taxon>
    </lineage>
</organism>
<evidence type="ECO:0000313" key="4">
    <source>
        <dbReference type="EMBL" id="RUP49870.1"/>
    </source>
</evidence>
<dbReference type="OrthoDB" id="341259at2759"/>
<proteinExistence type="predicted"/>
<accession>A0A433DG93</accession>
<evidence type="ECO:0000313" key="5">
    <source>
        <dbReference type="Proteomes" id="UP000268093"/>
    </source>
</evidence>
<keyword evidence="1" id="KW-0677">Repeat</keyword>
<evidence type="ECO:0000256" key="2">
    <source>
        <dbReference type="ARBA" id="ARBA00023043"/>
    </source>
</evidence>
<dbReference type="Pfam" id="PF12796">
    <property type="entry name" value="Ank_2"/>
    <property type="match status" value="1"/>
</dbReference>